<dbReference type="OMA" id="ARENMYA"/>
<organism evidence="10 11">
    <name type="scientific">Chenopodium quinoa</name>
    <name type="common">Quinoa</name>
    <dbReference type="NCBI Taxonomy" id="63459"/>
    <lineage>
        <taxon>Eukaryota</taxon>
        <taxon>Viridiplantae</taxon>
        <taxon>Streptophyta</taxon>
        <taxon>Embryophyta</taxon>
        <taxon>Tracheophyta</taxon>
        <taxon>Spermatophyta</taxon>
        <taxon>Magnoliopsida</taxon>
        <taxon>eudicotyledons</taxon>
        <taxon>Gunneridae</taxon>
        <taxon>Pentapetalae</taxon>
        <taxon>Caryophyllales</taxon>
        <taxon>Chenopodiaceae</taxon>
        <taxon>Chenopodioideae</taxon>
        <taxon>Atripliceae</taxon>
        <taxon>Chenopodium</taxon>
    </lineage>
</organism>
<dbReference type="Gramene" id="AUR62035346-RA">
    <property type="protein sequence ID" value="AUR62035346-RA:cds"/>
    <property type="gene ID" value="AUR62035346"/>
</dbReference>
<name>A0A803MUC4_CHEQI</name>
<accession>A0A803MUC4</accession>
<evidence type="ECO:0000256" key="1">
    <source>
        <dbReference type="ARBA" id="ARBA00000546"/>
    </source>
</evidence>
<dbReference type="PRINTS" id="PR00750">
    <property type="entry name" value="BETAAMYLASE"/>
</dbReference>
<feature type="active site" description="Proton donor" evidence="8">
    <location>
        <position position="93"/>
    </location>
</feature>
<proteinExistence type="inferred from homology"/>
<evidence type="ECO:0000256" key="4">
    <source>
        <dbReference type="ARBA" id="ARBA00022801"/>
    </source>
</evidence>
<evidence type="ECO:0000313" key="10">
    <source>
        <dbReference type="EnsemblPlants" id="AUR62035346-RA:cds"/>
    </source>
</evidence>
<dbReference type="GO" id="GO:0000272">
    <property type="term" value="P:polysaccharide catabolic process"/>
    <property type="evidence" value="ECO:0007669"/>
    <property type="project" value="UniProtKB-KW"/>
</dbReference>
<dbReference type="EnsemblPlants" id="AUR62035346-RA">
    <property type="protein sequence ID" value="AUR62035346-RA:cds"/>
    <property type="gene ID" value="AUR62035346"/>
</dbReference>
<dbReference type="InterPro" id="IPR001554">
    <property type="entry name" value="Glyco_hydro_14"/>
</dbReference>
<reference evidence="10" key="2">
    <citation type="submission" date="2021-03" db="UniProtKB">
        <authorList>
            <consortium name="EnsemblPlants"/>
        </authorList>
    </citation>
    <scope>IDENTIFICATION</scope>
</reference>
<comment type="catalytic activity">
    <reaction evidence="1 9">
        <text>Hydrolysis of (1-&gt;4)-alpha-D-glucosidic linkages in polysaccharides so as to remove successive maltose units from the non-reducing ends of the chains.</text>
        <dbReference type="EC" id="3.2.1.2"/>
    </reaction>
</comment>
<comment type="similarity">
    <text evidence="2 9">Belongs to the glycosyl hydrolase 14 family.</text>
</comment>
<evidence type="ECO:0000256" key="6">
    <source>
        <dbReference type="ARBA" id="ARBA00023295"/>
    </source>
</evidence>
<evidence type="ECO:0000256" key="5">
    <source>
        <dbReference type="ARBA" id="ARBA00023277"/>
    </source>
</evidence>
<dbReference type="Gene3D" id="3.20.20.80">
    <property type="entry name" value="Glycosidases"/>
    <property type="match status" value="2"/>
</dbReference>
<dbReference type="Proteomes" id="UP000596660">
    <property type="component" value="Unplaced"/>
</dbReference>
<dbReference type="InterPro" id="IPR017853">
    <property type="entry name" value="GH"/>
</dbReference>
<evidence type="ECO:0000256" key="8">
    <source>
        <dbReference type="PIRSR" id="PIRSR601554-1"/>
    </source>
</evidence>
<dbReference type="EC" id="3.2.1.2" evidence="3 9"/>
<dbReference type="GO" id="GO:0016161">
    <property type="term" value="F:beta-amylase activity"/>
    <property type="evidence" value="ECO:0007669"/>
    <property type="project" value="UniProtKB-EC"/>
</dbReference>
<evidence type="ECO:0000256" key="7">
    <source>
        <dbReference type="ARBA" id="ARBA00023326"/>
    </source>
</evidence>
<keyword evidence="5 9" id="KW-0119">Carbohydrate metabolism</keyword>
<sequence>MMPLDSVKMDNTVNRKKAMNASFQALKSARVEGIMMDVWWGLVEREHPGDYNWGGYMDLLDMAKNHGLKVQVVMSFHQCGGNEIQVGMGPAGELRYPSYPEQDGTWKFPGIGAFQCFDKYMSSKLRDAAEVVGKPEWGHSGPTDAGHYNNWPEETQFFRKESGGWSSPYGEFFLTWYSKMLIDHGENILSLATEIFTYTSVKISIKIDGIHWHYGTRSHAPELTAGYYNTRFHDGYLPIAQMLAHHGAIFNFTCIEMRDHEQPQDALCAPEKLVKQVVSTTQLAGENALPRYDEQAYEQILKASTLQVDENSGEREMCAFTYLRMNPDLFQDDNWRKFMAFVKKMKEGKDGHRCLEEVERDNEHFIHGKQSLVQEVVPALVH</sequence>
<feature type="active site" description="Proton acceptor" evidence="8">
    <location>
        <position position="286"/>
    </location>
</feature>
<dbReference type="PROSITE" id="PS00679">
    <property type="entry name" value="BETA_AMYLASE_2"/>
    <property type="match status" value="1"/>
</dbReference>
<dbReference type="PANTHER" id="PTHR31352:SF31">
    <property type="entry name" value="BETA-AMYLASE 1, CHLOROPLASTIC"/>
    <property type="match status" value="1"/>
</dbReference>
<protein>
    <recommendedName>
        <fullName evidence="3 9">Beta-amylase</fullName>
        <ecNumber evidence="3 9">3.2.1.2</ecNumber>
    </recommendedName>
</protein>
<evidence type="ECO:0000256" key="3">
    <source>
        <dbReference type="ARBA" id="ARBA00012594"/>
    </source>
</evidence>
<evidence type="ECO:0000313" key="11">
    <source>
        <dbReference type="Proteomes" id="UP000596660"/>
    </source>
</evidence>
<keyword evidence="7 9" id="KW-0624">Polysaccharide degradation</keyword>
<dbReference type="SUPFAM" id="SSF51445">
    <property type="entry name" value="(Trans)glycosidases"/>
    <property type="match status" value="1"/>
</dbReference>
<evidence type="ECO:0000256" key="9">
    <source>
        <dbReference type="RuleBase" id="RU000509"/>
    </source>
</evidence>
<dbReference type="PANTHER" id="PTHR31352">
    <property type="entry name" value="BETA-AMYLASE 1, CHLOROPLASTIC"/>
    <property type="match status" value="1"/>
</dbReference>
<dbReference type="Pfam" id="PF01373">
    <property type="entry name" value="Glyco_hydro_14"/>
    <property type="match status" value="2"/>
</dbReference>
<dbReference type="AlphaFoldDB" id="A0A803MUC4"/>
<dbReference type="InterPro" id="IPR018238">
    <property type="entry name" value="Glyco_hydro_14_CS"/>
</dbReference>
<reference evidence="10" key="1">
    <citation type="journal article" date="2017" name="Nature">
        <title>The genome of Chenopodium quinoa.</title>
        <authorList>
            <person name="Jarvis D.E."/>
            <person name="Ho Y.S."/>
            <person name="Lightfoot D.J."/>
            <person name="Schmoeckel S.M."/>
            <person name="Li B."/>
            <person name="Borm T.J.A."/>
            <person name="Ohyanagi H."/>
            <person name="Mineta K."/>
            <person name="Michell C.T."/>
            <person name="Saber N."/>
            <person name="Kharbatia N.M."/>
            <person name="Rupper R.R."/>
            <person name="Sharp A.R."/>
            <person name="Dally N."/>
            <person name="Boughton B.A."/>
            <person name="Woo Y.H."/>
            <person name="Gao G."/>
            <person name="Schijlen E.G.W.M."/>
            <person name="Guo X."/>
            <person name="Momin A.A."/>
            <person name="Negrao S."/>
            <person name="Al-Babili S."/>
            <person name="Gehring C."/>
            <person name="Roessner U."/>
            <person name="Jung C."/>
            <person name="Murphy K."/>
            <person name="Arold S.T."/>
            <person name="Gojobori T."/>
            <person name="van der Linden C.G."/>
            <person name="van Loo E.N."/>
            <person name="Jellen E.N."/>
            <person name="Maughan P.J."/>
            <person name="Tester M."/>
        </authorList>
    </citation>
    <scope>NUCLEOTIDE SEQUENCE [LARGE SCALE GENOMIC DNA]</scope>
    <source>
        <strain evidence="10">cv. PI 614886</strain>
    </source>
</reference>
<keyword evidence="6 9" id="KW-0326">Glycosidase</keyword>
<keyword evidence="11" id="KW-1185">Reference proteome</keyword>
<evidence type="ECO:0000256" key="2">
    <source>
        <dbReference type="ARBA" id="ARBA00005652"/>
    </source>
</evidence>
<keyword evidence="4 9" id="KW-0378">Hydrolase</keyword>